<dbReference type="Gene3D" id="3.30.2000.30">
    <property type="match status" value="1"/>
</dbReference>
<dbReference type="Pfam" id="PF11367">
    <property type="entry name" value="Tail_completion_gp17"/>
    <property type="match status" value="1"/>
</dbReference>
<comment type="caution">
    <text evidence="1">The sequence shown here is derived from an EMBL/GenBank/DDBJ whole genome shotgun (WGS) entry which is preliminary data.</text>
</comment>
<organism evidence="1 2">
    <name type="scientific">Paenibacillus alvei</name>
    <name type="common">Bacillus alvei</name>
    <dbReference type="NCBI Taxonomy" id="44250"/>
    <lineage>
        <taxon>Bacteria</taxon>
        <taxon>Bacillati</taxon>
        <taxon>Bacillota</taxon>
        <taxon>Bacilli</taxon>
        <taxon>Bacillales</taxon>
        <taxon>Paenibacillaceae</taxon>
        <taxon>Paenibacillus</taxon>
    </lineage>
</organism>
<protein>
    <submittedName>
        <fullName evidence="1">DUF3168 domain-containing protein</fullName>
    </submittedName>
</protein>
<proteinExistence type="predicted"/>
<dbReference type="Proteomes" id="UP001527181">
    <property type="component" value="Unassembled WGS sequence"/>
</dbReference>
<dbReference type="InterPro" id="IPR053745">
    <property type="entry name" value="Viral_Tail_Comp_sf"/>
</dbReference>
<evidence type="ECO:0000313" key="1">
    <source>
        <dbReference type="EMBL" id="MCY9764934.1"/>
    </source>
</evidence>
<sequence>RSGTAYDPRISKRGEGWVINLKPKVSQALRGNAALVSFLGGAKVWPEVVPENPEKPITAPYVTFMELTNFDKDYADDQAFTSEIHYQVDVWSKSDTGPSTNEVNKTMEALGFVRTGANDRYDTEAKLYRKILRYKTIVRR</sequence>
<dbReference type="RefSeq" id="WP_268600515.1">
    <property type="nucleotide sequence ID" value="NZ_JAMDNP010000137.1"/>
</dbReference>
<dbReference type="EMBL" id="JAMDNP010000137">
    <property type="protein sequence ID" value="MCY9764934.1"/>
    <property type="molecule type" value="Genomic_DNA"/>
</dbReference>
<name>A0ABT4H8J4_PAEAL</name>
<evidence type="ECO:0000313" key="2">
    <source>
        <dbReference type="Proteomes" id="UP001527181"/>
    </source>
</evidence>
<dbReference type="InterPro" id="IPR021508">
    <property type="entry name" value="Gp17-like"/>
</dbReference>
<keyword evidence="2" id="KW-1185">Reference proteome</keyword>
<feature type="non-terminal residue" evidence="1">
    <location>
        <position position="1"/>
    </location>
</feature>
<accession>A0ABT4H8J4</accession>
<reference evidence="1 2" key="1">
    <citation type="submission" date="2022-05" db="EMBL/GenBank/DDBJ databases">
        <title>Genome Sequencing of Bee-Associated Microbes.</title>
        <authorList>
            <person name="Dunlap C."/>
        </authorList>
    </citation>
    <scope>NUCLEOTIDE SEQUENCE [LARGE SCALE GENOMIC DNA]</scope>
    <source>
        <strain evidence="1 2">NRRL B-04010</strain>
    </source>
</reference>
<gene>
    <name evidence="1" type="ORF">M5X12_31035</name>
</gene>